<protein>
    <recommendedName>
        <fullName evidence="1">Knr4/Smi1-like domain-containing protein</fullName>
    </recommendedName>
</protein>
<feature type="domain" description="Knr4/Smi1-like" evidence="1">
    <location>
        <begin position="34"/>
        <end position="161"/>
    </location>
</feature>
<sequence>MRTTWTRTVEDMDYMATALTLAGARADHSEAAVARLDALAARHGRALPQSVRHWYSLADATAILEPERRADHVYPVDDLGQPEAYYWPTDDEGWPEGLEEQEEREFDPMAHGLLPFLQENQGVYCLAVQLDGSEDPPVLLSWDGVQPGTWTAHADTFSQWVYTRVWDFALHRGASMLEATAERVTAAELEALEQVLEVRPATRSDREEQRRFAGPRDEQRLLLLSPWGGTGGWSVYLWASTAELLVELVHTVRPVLALGEVHAGSHEPSDTVKRAMERLRA</sequence>
<dbReference type="EMBL" id="WBKG01000052">
    <property type="protein sequence ID" value="KAB1978550.1"/>
    <property type="molecule type" value="Genomic_DNA"/>
</dbReference>
<reference evidence="2 3" key="1">
    <citation type="submission" date="2019-09" db="EMBL/GenBank/DDBJ databases">
        <title>Isolation and identification of active actinomycetes.</title>
        <authorList>
            <person name="Yu Z."/>
            <person name="Han C."/>
            <person name="Yu B."/>
        </authorList>
    </citation>
    <scope>NUCLEOTIDE SEQUENCE [LARGE SCALE GENOMIC DNA]</scope>
    <source>
        <strain evidence="2 3">NEAU-H2</strain>
    </source>
</reference>
<comment type="caution">
    <text evidence="2">The sequence shown here is derived from an EMBL/GenBank/DDBJ whole genome shotgun (WGS) entry which is preliminary data.</text>
</comment>
<name>A0A7J5D5L4_9ACTN</name>
<dbReference type="Proteomes" id="UP000442990">
    <property type="component" value="Unassembled WGS sequence"/>
</dbReference>
<gene>
    <name evidence="2" type="ORF">F8144_39675</name>
</gene>
<dbReference type="InterPro" id="IPR018958">
    <property type="entry name" value="Knr4/Smi1-like_dom"/>
</dbReference>
<keyword evidence="3" id="KW-1185">Reference proteome</keyword>
<dbReference type="Pfam" id="PF09346">
    <property type="entry name" value="SMI1_KNR4"/>
    <property type="match status" value="1"/>
</dbReference>
<accession>A0A7J5D5L4</accession>
<dbReference type="SUPFAM" id="SSF160631">
    <property type="entry name" value="SMI1/KNR4-like"/>
    <property type="match status" value="1"/>
</dbReference>
<dbReference type="InterPro" id="IPR037883">
    <property type="entry name" value="Knr4/Smi1-like_sf"/>
</dbReference>
<organism evidence="2 3">
    <name type="scientific">Streptomyces triticiradicis</name>
    <dbReference type="NCBI Taxonomy" id="2651189"/>
    <lineage>
        <taxon>Bacteria</taxon>
        <taxon>Bacillati</taxon>
        <taxon>Actinomycetota</taxon>
        <taxon>Actinomycetes</taxon>
        <taxon>Kitasatosporales</taxon>
        <taxon>Streptomycetaceae</taxon>
        <taxon>Streptomyces</taxon>
    </lineage>
</organism>
<evidence type="ECO:0000313" key="3">
    <source>
        <dbReference type="Proteomes" id="UP000442990"/>
    </source>
</evidence>
<evidence type="ECO:0000313" key="2">
    <source>
        <dbReference type="EMBL" id="KAB1978550.1"/>
    </source>
</evidence>
<evidence type="ECO:0000259" key="1">
    <source>
        <dbReference type="Pfam" id="PF09346"/>
    </source>
</evidence>
<proteinExistence type="predicted"/>
<dbReference type="AlphaFoldDB" id="A0A7J5D5L4"/>